<evidence type="ECO:0000259" key="15">
    <source>
        <dbReference type="Pfam" id="PF02772"/>
    </source>
</evidence>
<feature type="binding site" description="in other chain" evidence="11">
    <location>
        <position position="57"/>
    </location>
    <ligand>
        <name>L-methionine</name>
        <dbReference type="ChEBI" id="CHEBI:57844"/>
        <note>ligand shared between two neighboring subunits</note>
    </ligand>
</feature>
<feature type="domain" description="S-adenosylmethionine synthetase C-terminal" evidence="16">
    <location>
        <begin position="252"/>
        <end position="391"/>
    </location>
</feature>
<dbReference type="GO" id="GO:0006730">
    <property type="term" value="P:one-carbon metabolic process"/>
    <property type="evidence" value="ECO:0007669"/>
    <property type="project" value="UniProtKB-KW"/>
</dbReference>
<evidence type="ECO:0000256" key="3">
    <source>
        <dbReference type="ARBA" id="ARBA00022490"/>
    </source>
</evidence>
<keyword evidence="8 11" id="KW-0067">ATP-binding</keyword>
<evidence type="ECO:0000256" key="6">
    <source>
        <dbReference type="ARBA" id="ARBA00022723"/>
    </source>
</evidence>
<dbReference type="EMBL" id="LK021338">
    <property type="protein sequence ID" value="CDQ44097.1"/>
    <property type="molecule type" value="Genomic_DNA"/>
</dbReference>
<dbReference type="GO" id="GO:0000287">
    <property type="term" value="F:magnesium ion binding"/>
    <property type="evidence" value="ECO:0007669"/>
    <property type="project" value="UniProtKB-UniRule"/>
</dbReference>
<dbReference type="PROSITE" id="PS00376">
    <property type="entry name" value="ADOMET_SYNTHASE_1"/>
    <property type="match status" value="1"/>
</dbReference>
<feature type="binding site" description="in other chain" evidence="11">
    <location>
        <begin position="264"/>
        <end position="265"/>
    </location>
    <ligand>
        <name>ATP</name>
        <dbReference type="ChEBI" id="CHEBI:30616"/>
        <note>ligand shared between two neighboring subunits</note>
    </ligand>
</feature>
<dbReference type="GO" id="GO:0005737">
    <property type="term" value="C:cytoplasm"/>
    <property type="evidence" value="ECO:0007669"/>
    <property type="project" value="UniProtKB-SubCell"/>
</dbReference>
<feature type="binding site" description="in other chain" evidence="11">
    <location>
        <begin position="178"/>
        <end position="180"/>
    </location>
    <ligand>
        <name>ATP</name>
        <dbReference type="ChEBI" id="CHEBI:30616"/>
        <note>ligand shared between two neighboring subunits</note>
    </ligand>
</feature>
<gene>
    <name evidence="11" type="primary">metK</name>
    <name evidence="17" type="ORF">BN1047_01973</name>
</gene>
<feature type="binding site" evidence="11">
    <location>
        <position position="18"/>
    </location>
    <ligand>
        <name>Mg(2+)</name>
        <dbReference type="ChEBI" id="CHEBI:18420"/>
    </ligand>
</feature>
<dbReference type="Gene3D" id="3.30.300.10">
    <property type="match status" value="3"/>
</dbReference>
<comment type="pathway">
    <text evidence="1 11">Amino-acid biosynthesis; S-adenosyl-L-methionine biosynthesis; S-adenosyl-L-methionine from L-methionine: step 1/1.</text>
</comment>
<comment type="cofactor">
    <cofactor evidence="11">
        <name>K(+)</name>
        <dbReference type="ChEBI" id="CHEBI:29103"/>
    </cofactor>
    <text evidence="11">Binds 1 potassium ion per subunit.</text>
</comment>
<keyword evidence="4 11" id="KW-0554">One-carbon metabolism</keyword>
<keyword evidence="3 11" id="KW-0963">Cytoplasm</keyword>
<feature type="binding site" description="in other chain" evidence="11">
    <location>
        <begin position="249"/>
        <end position="250"/>
    </location>
    <ligand>
        <name>ATP</name>
        <dbReference type="ChEBI" id="CHEBI:30616"/>
        <note>ligand shared between two neighboring subunits</note>
    </ligand>
</feature>
<comment type="similarity">
    <text evidence="2 11 13">Belongs to the AdoMet synthase family.</text>
</comment>
<name>A0AAV2WIT7_MYCNE</name>
<evidence type="ECO:0000256" key="1">
    <source>
        <dbReference type="ARBA" id="ARBA00005224"/>
    </source>
</evidence>
<comment type="catalytic activity">
    <reaction evidence="11">
        <text>L-methionine + ATP + H2O = S-adenosyl-L-methionine + phosphate + diphosphate</text>
        <dbReference type="Rhea" id="RHEA:21080"/>
        <dbReference type="ChEBI" id="CHEBI:15377"/>
        <dbReference type="ChEBI" id="CHEBI:30616"/>
        <dbReference type="ChEBI" id="CHEBI:33019"/>
        <dbReference type="ChEBI" id="CHEBI:43474"/>
        <dbReference type="ChEBI" id="CHEBI:57844"/>
        <dbReference type="ChEBI" id="CHEBI:59789"/>
        <dbReference type="EC" id="2.5.1.6"/>
    </reaction>
</comment>
<keyword evidence="6 11" id="KW-0479">Metal-binding</keyword>
<evidence type="ECO:0000256" key="11">
    <source>
        <dbReference type="HAMAP-Rule" id="MF_00086"/>
    </source>
</evidence>
<dbReference type="PANTHER" id="PTHR11964">
    <property type="entry name" value="S-ADENOSYLMETHIONINE SYNTHETASE"/>
    <property type="match status" value="1"/>
</dbReference>
<feature type="binding site" description="in other chain" evidence="11">
    <location>
        <position position="16"/>
    </location>
    <ligand>
        <name>ATP</name>
        <dbReference type="ChEBI" id="CHEBI:30616"/>
        <note>ligand shared between two neighboring subunits</note>
    </ligand>
</feature>
<dbReference type="Pfam" id="PF02773">
    <property type="entry name" value="S-AdoMet_synt_C"/>
    <property type="match status" value="1"/>
</dbReference>
<feature type="binding site" evidence="11">
    <location>
        <position position="281"/>
    </location>
    <ligand>
        <name>ATP</name>
        <dbReference type="ChEBI" id="CHEBI:30616"/>
        <note>ligand shared between two neighboring subunits</note>
    </ligand>
</feature>
<feature type="binding site" evidence="11">
    <location>
        <position position="285"/>
    </location>
    <ligand>
        <name>ATP</name>
        <dbReference type="ChEBI" id="CHEBI:30616"/>
        <note>ligand shared between two neighboring subunits</note>
    </ligand>
</feature>
<evidence type="ECO:0000256" key="7">
    <source>
        <dbReference type="ARBA" id="ARBA00022741"/>
    </source>
</evidence>
<feature type="binding site" description="in other chain" evidence="11">
    <location>
        <position position="289"/>
    </location>
    <ligand>
        <name>L-methionine</name>
        <dbReference type="ChEBI" id="CHEBI:57844"/>
        <note>ligand shared between two neighboring subunits</note>
    </ligand>
</feature>
<evidence type="ECO:0000256" key="2">
    <source>
        <dbReference type="ARBA" id="ARBA00009685"/>
    </source>
</evidence>
<evidence type="ECO:0000256" key="12">
    <source>
        <dbReference type="RuleBase" id="RU000542"/>
    </source>
</evidence>
<feature type="binding site" evidence="11">
    <location>
        <position position="258"/>
    </location>
    <ligand>
        <name>L-methionine</name>
        <dbReference type="ChEBI" id="CHEBI:57844"/>
        <note>ligand shared between two neighboring subunits</note>
    </ligand>
</feature>
<keyword evidence="7 11" id="KW-0547">Nucleotide-binding</keyword>
<feature type="domain" description="S-adenosylmethionine synthetase central" evidence="15">
    <location>
        <begin position="129"/>
        <end position="250"/>
    </location>
</feature>
<dbReference type="CDD" id="cd18079">
    <property type="entry name" value="S-AdoMet_synt"/>
    <property type="match status" value="1"/>
</dbReference>
<dbReference type="PIRSF" id="PIRSF000497">
    <property type="entry name" value="MAT"/>
    <property type="match status" value="1"/>
</dbReference>
<sequence length="402" mass="42887">MSAGRLFTSESVTEGHPDKICDAISDSILDSLLAADPKSRVAVETAVTTGQVHVIGEVTTSAKEAFADISQTVRDRILEIGYDSSDKGFDGETAGVNIGIGRQSPDIAQGVDTAHETRVEGAGDPLDLQGAGDQGLMFGYAIKDTPELMPLPIALAHRLARRLTEVRKNGKLAYLRPDGKTQVTVQYDGTTPIRLDTVVLSTQHAEGIDLDGQLAPDIREQVVNTVLDDLGHETLDTSDFRLLVNPTGKFVLGGPMGDAGLTGRKIIVDTYGGWARHGGGAFSGKDPSKVDRSAAYAMRWVAKNVVAAGLAERVEVQVAYAIGKAAPVGLFVETFGSETVDPARIEKAITAVFDLRPGAIVRDLDLLRPIYAPTAAYGHFGRTDVDLPWERTNKVDELKASV</sequence>
<dbReference type="InterPro" id="IPR022629">
    <property type="entry name" value="S-AdoMet_synt_central"/>
</dbReference>
<dbReference type="InterPro" id="IPR002133">
    <property type="entry name" value="S-AdoMet_synthetase"/>
</dbReference>
<comment type="subunit">
    <text evidence="11">Homotetramer; dimer of dimers.</text>
</comment>
<dbReference type="GO" id="GO:0005524">
    <property type="term" value="F:ATP binding"/>
    <property type="evidence" value="ECO:0007669"/>
    <property type="project" value="UniProtKB-UniRule"/>
</dbReference>
<comment type="subcellular location">
    <subcellularLocation>
        <location evidence="11 12">Cytoplasm</location>
    </subcellularLocation>
</comment>
<evidence type="ECO:0000256" key="10">
    <source>
        <dbReference type="ARBA" id="ARBA00022958"/>
    </source>
</evidence>
<dbReference type="GO" id="GO:0006556">
    <property type="term" value="P:S-adenosylmethionine biosynthetic process"/>
    <property type="evidence" value="ECO:0007669"/>
    <property type="project" value="UniProtKB-UniRule"/>
</dbReference>
<evidence type="ECO:0000256" key="9">
    <source>
        <dbReference type="ARBA" id="ARBA00022842"/>
    </source>
</evidence>
<dbReference type="AlphaFoldDB" id="A0AAV2WIT7"/>
<protein>
    <recommendedName>
        <fullName evidence="11">S-adenosylmethionine synthase</fullName>
        <shortName evidence="11">AdoMet synthase</shortName>
        <ecNumber evidence="11">2.5.1.6</ecNumber>
    </recommendedName>
    <alternativeName>
        <fullName evidence="11">MAT</fullName>
    </alternativeName>
    <alternativeName>
        <fullName evidence="11">Methionine adenosyltransferase</fullName>
    </alternativeName>
</protein>
<dbReference type="Proteomes" id="UP000028864">
    <property type="component" value="Unassembled WGS sequence"/>
</dbReference>
<dbReference type="InterPro" id="IPR022630">
    <property type="entry name" value="S-AdoMet_synt_C"/>
</dbReference>
<dbReference type="InterPro" id="IPR022636">
    <property type="entry name" value="S-AdoMet_synthetase_sfam"/>
</dbReference>
<reference evidence="17" key="2">
    <citation type="submission" date="2015-09" db="EMBL/GenBank/DDBJ databases">
        <title>Draft genome sequence of Mycobacterium neoaurum DSM 44074.</title>
        <authorList>
            <person name="Croce O."/>
            <person name="Robert C."/>
            <person name="Raoult D."/>
            <person name="Drancourt M."/>
        </authorList>
    </citation>
    <scope>NUCLEOTIDE SEQUENCE</scope>
    <source>
        <strain evidence="17">DSM 44074</strain>
    </source>
</reference>
<feature type="binding site" description="in other chain" evidence="11">
    <location>
        <position position="103"/>
    </location>
    <ligand>
        <name>L-methionine</name>
        <dbReference type="ChEBI" id="CHEBI:57844"/>
        <note>ligand shared between two neighboring subunits</note>
    </ligand>
</feature>
<comment type="function">
    <text evidence="11">Catalyzes the formation of S-adenosylmethionine (AdoMet) from methionine and ATP. The overall synthetic reaction is composed of two sequential steps, AdoMet formation and the subsequent tripolyphosphate hydrolysis which occurs prior to release of AdoMet from the enzyme.</text>
</comment>
<dbReference type="GO" id="GO:0004478">
    <property type="term" value="F:methionine adenosyltransferase activity"/>
    <property type="evidence" value="ECO:0007669"/>
    <property type="project" value="UniProtKB-UniRule"/>
</dbReference>
<evidence type="ECO:0000259" key="16">
    <source>
        <dbReference type="Pfam" id="PF02773"/>
    </source>
</evidence>
<accession>A0AAV2WIT7</accession>
<dbReference type="SUPFAM" id="SSF55973">
    <property type="entry name" value="S-adenosylmethionine synthetase"/>
    <property type="match status" value="3"/>
</dbReference>
<feature type="binding site" evidence="11">
    <location>
        <position position="258"/>
    </location>
    <ligand>
        <name>ATP</name>
        <dbReference type="ChEBI" id="CHEBI:30616"/>
        <note>ligand shared between two neighboring subunits</note>
    </ligand>
</feature>
<dbReference type="InterPro" id="IPR022628">
    <property type="entry name" value="S-AdoMet_synt_N"/>
</dbReference>
<evidence type="ECO:0000313" key="18">
    <source>
        <dbReference type="Proteomes" id="UP000028864"/>
    </source>
</evidence>
<organism evidence="17 18">
    <name type="scientific">Mycolicibacterium neoaurum</name>
    <name type="common">Mycobacterium neoaurum</name>
    <dbReference type="NCBI Taxonomy" id="1795"/>
    <lineage>
        <taxon>Bacteria</taxon>
        <taxon>Bacillati</taxon>
        <taxon>Actinomycetota</taxon>
        <taxon>Actinomycetes</taxon>
        <taxon>Mycobacteriales</taxon>
        <taxon>Mycobacteriaceae</taxon>
        <taxon>Mycolicibacterium</taxon>
    </lineage>
</organism>
<evidence type="ECO:0000256" key="13">
    <source>
        <dbReference type="RuleBase" id="RU004462"/>
    </source>
</evidence>
<evidence type="ECO:0000256" key="5">
    <source>
        <dbReference type="ARBA" id="ARBA00022679"/>
    </source>
</evidence>
<dbReference type="Pfam" id="PF00438">
    <property type="entry name" value="S-AdoMet_synt_N"/>
    <property type="match status" value="1"/>
</dbReference>
<dbReference type="FunFam" id="3.30.300.10:FF:000006">
    <property type="entry name" value="S-adenosylmethionine synthase"/>
    <property type="match status" value="1"/>
</dbReference>
<dbReference type="NCBIfam" id="TIGR01034">
    <property type="entry name" value="metK"/>
    <property type="match status" value="1"/>
</dbReference>
<evidence type="ECO:0000256" key="8">
    <source>
        <dbReference type="ARBA" id="ARBA00022840"/>
    </source>
</evidence>
<keyword evidence="10 11" id="KW-0630">Potassium</keyword>
<feature type="region of interest" description="Flexible loop" evidence="11">
    <location>
        <begin position="103"/>
        <end position="113"/>
    </location>
</feature>
<feature type="binding site" evidence="11">
    <location>
        <position position="44"/>
    </location>
    <ligand>
        <name>K(+)</name>
        <dbReference type="ChEBI" id="CHEBI:29103"/>
    </ligand>
</feature>
<reference evidence="17" key="1">
    <citation type="submission" date="2014-05" db="EMBL/GenBank/DDBJ databases">
        <authorList>
            <person name="Urmite Genomes"/>
        </authorList>
    </citation>
    <scope>NUCLEOTIDE SEQUENCE</scope>
    <source>
        <strain evidence="17">DSM 44074</strain>
    </source>
</reference>
<dbReference type="RefSeq" id="WP_030135267.1">
    <property type="nucleotide sequence ID" value="NZ_CP074376.1"/>
</dbReference>
<evidence type="ECO:0000313" key="17">
    <source>
        <dbReference type="EMBL" id="CDQ44097.1"/>
    </source>
</evidence>
<dbReference type="Pfam" id="PF02772">
    <property type="entry name" value="S-AdoMet_synt_M"/>
    <property type="match status" value="1"/>
</dbReference>
<dbReference type="InterPro" id="IPR022631">
    <property type="entry name" value="ADOMET_SYNTHASE_CS"/>
</dbReference>
<feature type="domain" description="S-adenosylmethionine synthetase N-terminal" evidence="14">
    <location>
        <begin position="6"/>
        <end position="105"/>
    </location>
</feature>
<proteinExistence type="inferred from homology"/>
<keyword evidence="5 11" id="KW-0808">Transferase</keyword>
<comment type="cofactor">
    <cofactor evidence="11">
        <name>Mg(2+)</name>
        <dbReference type="ChEBI" id="CHEBI:18420"/>
    </cofactor>
    <text evidence="11">Binds 2 divalent ions per subunit.</text>
</comment>
<dbReference type="HAMAP" id="MF_00086">
    <property type="entry name" value="S_AdoMet_synth1"/>
    <property type="match status" value="1"/>
</dbReference>
<dbReference type="EC" id="2.5.1.6" evidence="11"/>
<evidence type="ECO:0000256" key="4">
    <source>
        <dbReference type="ARBA" id="ARBA00022563"/>
    </source>
</evidence>
<evidence type="ECO:0000259" key="14">
    <source>
        <dbReference type="Pfam" id="PF00438"/>
    </source>
</evidence>
<dbReference type="PROSITE" id="PS00377">
    <property type="entry name" value="ADOMET_SYNTHASE_2"/>
    <property type="match status" value="1"/>
</dbReference>
<keyword evidence="9 11" id="KW-0460">Magnesium</keyword>